<dbReference type="AlphaFoldDB" id="A0A835ET83"/>
<dbReference type="OrthoDB" id="690137at2759"/>
<organism evidence="1 2">
    <name type="scientific">Digitaria exilis</name>
    <dbReference type="NCBI Taxonomy" id="1010633"/>
    <lineage>
        <taxon>Eukaryota</taxon>
        <taxon>Viridiplantae</taxon>
        <taxon>Streptophyta</taxon>
        <taxon>Embryophyta</taxon>
        <taxon>Tracheophyta</taxon>
        <taxon>Spermatophyta</taxon>
        <taxon>Magnoliopsida</taxon>
        <taxon>Liliopsida</taxon>
        <taxon>Poales</taxon>
        <taxon>Poaceae</taxon>
        <taxon>PACMAD clade</taxon>
        <taxon>Panicoideae</taxon>
        <taxon>Panicodae</taxon>
        <taxon>Paniceae</taxon>
        <taxon>Anthephorinae</taxon>
        <taxon>Digitaria</taxon>
    </lineage>
</organism>
<proteinExistence type="predicted"/>
<dbReference type="Proteomes" id="UP000636709">
    <property type="component" value="Unassembled WGS sequence"/>
</dbReference>
<reference evidence="1" key="1">
    <citation type="submission" date="2020-07" db="EMBL/GenBank/DDBJ databases">
        <title>Genome sequence and genetic diversity analysis of an under-domesticated orphan crop, white fonio (Digitaria exilis).</title>
        <authorList>
            <person name="Bennetzen J.L."/>
            <person name="Chen S."/>
            <person name="Ma X."/>
            <person name="Wang X."/>
            <person name="Yssel A.E.J."/>
            <person name="Chaluvadi S.R."/>
            <person name="Johnson M."/>
            <person name="Gangashetty P."/>
            <person name="Hamidou F."/>
            <person name="Sanogo M.D."/>
            <person name="Zwaenepoel A."/>
            <person name="Wallace J."/>
            <person name="Van De Peer Y."/>
            <person name="Van Deynze A."/>
        </authorList>
    </citation>
    <scope>NUCLEOTIDE SEQUENCE</scope>
    <source>
        <tissue evidence="1">Leaves</tissue>
    </source>
</reference>
<protein>
    <submittedName>
        <fullName evidence="1">Uncharacterized protein</fullName>
    </submittedName>
</protein>
<name>A0A835ET83_9POAL</name>
<comment type="caution">
    <text evidence="1">The sequence shown here is derived from an EMBL/GenBank/DDBJ whole genome shotgun (WGS) entry which is preliminary data.</text>
</comment>
<sequence>MDNEEGDVRTRAAALLKRLEKTTPEERTAALKFLTAALEAAKQYNAMEEGEVEEEYRRAGRLHAYDIDTEWKKRLARVARIYPPPKYMAKNIDGFMEILEEDEQDHPIGLASCVGIFEESYLDA</sequence>
<accession>A0A835ET83</accession>
<evidence type="ECO:0000313" key="1">
    <source>
        <dbReference type="EMBL" id="KAF8714326.1"/>
    </source>
</evidence>
<keyword evidence="2" id="KW-1185">Reference proteome</keyword>
<gene>
    <name evidence="1" type="ORF">HU200_027790</name>
</gene>
<evidence type="ECO:0000313" key="2">
    <source>
        <dbReference type="Proteomes" id="UP000636709"/>
    </source>
</evidence>
<dbReference type="EMBL" id="JACEFO010001735">
    <property type="protein sequence ID" value="KAF8714326.1"/>
    <property type="molecule type" value="Genomic_DNA"/>
</dbReference>